<dbReference type="SUPFAM" id="SSF141447">
    <property type="entry name" value="PA2021-like"/>
    <property type="match status" value="1"/>
</dbReference>
<protein>
    <submittedName>
        <fullName evidence="1">DUF3203 domain-containing protein</fullName>
    </submittedName>
</protein>
<evidence type="ECO:0000313" key="2">
    <source>
        <dbReference type="Proteomes" id="UP000244064"/>
    </source>
</evidence>
<organism evidence="1 2">
    <name type="scientific">Pseudomonas mangrovi</name>
    <dbReference type="NCBI Taxonomy" id="2161748"/>
    <lineage>
        <taxon>Bacteria</taxon>
        <taxon>Pseudomonadati</taxon>
        <taxon>Pseudomonadota</taxon>
        <taxon>Gammaproteobacteria</taxon>
        <taxon>Pseudomonadales</taxon>
        <taxon>Pseudomonadaceae</taxon>
        <taxon>Pseudomonas</taxon>
    </lineage>
</organism>
<dbReference type="OrthoDB" id="6953553at2"/>
<dbReference type="InterPro" id="IPR038079">
    <property type="entry name" value="PA2021-like_sf"/>
</dbReference>
<proteinExistence type="predicted"/>
<dbReference type="AlphaFoldDB" id="A0A2T5PEM8"/>
<dbReference type="InterPro" id="IPR021564">
    <property type="entry name" value="DUF3203"/>
</dbReference>
<evidence type="ECO:0000313" key="1">
    <source>
        <dbReference type="EMBL" id="PTU76192.1"/>
    </source>
</evidence>
<dbReference type="EMBL" id="QASN01000002">
    <property type="protein sequence ID" value="PTU76192.1"/>
    <property type="molecule type" value="Genomic_DNA"/>
</dbReference>
<sequence>MNIQIDEQAGTCILEIDQQREVVPLDQMRVTTDREKRTSVIELRGQLTPISEPDAEMLVAAGAEDDRFNLIADS</sequence>
<gene>
    <name evidence="1" type="ORF">DBO85_00695</name>
</gene>
<keyword evidence="2" id="KW-1185">Reference proteome</keyword>
<name>A0A2T5PEM8_9PSED</name>
<dbReference type="Proteomes" id="UP000244064">
    <property type="component" value="Unassembled WGS sequence"/>
</dbReference>
<comment type="caution">
    <text evidence="1">The sequence shown here is derived from an EMBL/GenBank/DDBJ whole genome shotgun (WGS) entry which is preliminary data.</text>
</comment>
<dbReference type="Gene3D" id="3.40.1170.40">
    <property type="entry name" value="Protein of unknown function DUF3203"/>
    <property type="match status" value="1"/>
</dbReference>
<accession>A0A2T5PEM8</accession>
<dbReference type="RefSeq" id="WP_108104285.1">
    <property type="nucleotide sequence ID" value="NZ_QASN01000002.1"/>
</dbReference>
<dbReference type="Pfam" id="PF11462">
    <property type="entry name" value="DUF3203"/>
    <property type="match status" value="1"/>
</dbReference>
<reference evidence="1 2" key="1">
    <citation type="submission" date="2018-04" db="EMBL/GenBank/DDBJ databases">
        <title>Pseudomonas sp. nov., isolated from mangrove soil.</title>
        <authorList>
            <person name="Chen C."/>
        </authorList>
    </citation>
    <scope>NUCLEOTIDE SEQUENCE [LARGE SCALE GENOMIC DNA]</scope>
    <source>
        <strain evidence="1 2">TC-11</strain>
    </source>
</reference>